<evidence type="ECO:0000256" key="4">
    <source>
        <dbReference type="ARBA" id="ARBA00022692"/>
    </source>
</evidence>
<dbReference type="OrthoDB" id="5086884at2759"/>
<evidence type="ECO:0000256" key="5">
    <source>
        <dbReference type="ARBA" id="ARBA00022989"/>
    </source>
</evidence>
<dbReference type="PANTHER" id="PTHR23506:SF23">
    <property type="entry name" value="GH10249P"/>
    <property type="match status" value="1"/>
</dbReference>
<dbReference type="AlphaFoldDB" id="F4P9S7"/>
<dbReference type="InterPro" id="IPR001958">
    <property type="entry name" value="Tet-R_TetA/multi-R_MdtG-like"/>
</dbReference>
<feature type="transmembrane region" description="Helical" evidence="7">
    <location>
        <begin position="220"/>
        <end position="245"/>
    </location>
</feature>
<evidence type="ECO:0000313" key="9">
    <source>
        <dbReference type="EMBL" id="EGF77995.1"/>
    </source>
</evidence>
<comment type="similarity">
    <text evidence="2">Belongs to the major facilitator superfamily. Vesicular transporter family.</text>
</comment>
<dbReference type="SUPFAM" id="SSF103473">
    <property type="entry name" value="MFS general substrate transporter"/>
    <property type="match status" value="1"/>
</dbReference>
<dbReference type="InterPro" id="IPR011701">
    <property type="entry name" value="MFS"/>
</dbReference>
<accession>F4P9S7</accession>
<dbReference type="RefSeq" id="XP_006681454.1">
    <property type="nucleotide sequence ID" value="XM_006681391.1"/>
</dbReference>
<feature type="transmembrane region" description="Helical" evidence="7">
    <location>
        <begin position="382"/>
        <end position="403"/>
    </location>
</feature>
<organism evidence="9 10">
    <name type="scientific">Batrachochytrium dendrobatidis (strain JAM81 / FGSC 10211)</name>
    <name type="common">Frog chytrid fungus</name>
    <dbReference type="NCBI Taxonomy" id="684364"/>
    <lineage>
        <taxon>Eukaryota</taxon>
        <taxon>Fungi</taxon>
        <taxon>Fungi incertae sedis</taxon>
        <taxon>Chytridiomycota</taxon>
        <taxon>Chytridiomycota incertae sedis</taxon>
        <taxon>Chytridiomycetes</taxon>
        <taxon>Rhizophydiales</taxon>
        <taxon>Rhizophydiales incertae sedis</taxon>
        <taxon>Batrachochytrium</taxon>
    </lineage>
</organism>
<dbReference type="InParanoid" id="F4P9S7"/>
<sequence>MAAYTIIIPFLPQVIESYGGHDTDIGWLLACYSIGLMTMSPVLGIISDKLQGRRLPMIFGLVGLIASTLLFMFAKTFWVLALGRLLQGISTGTVWTLGLALVADTHDSNDLGAAMGIIYGAYAAGQLAGPPIGAVLYTRVGYQAPFIFCCSLTLIDLIVMLIYVELPISKPSLEAADLDETFDSTAVKSEENEMAVHVKSISDAKTAETLPKVRKAPETFWEILTLPPIIIISLVTIVMGCATAAFESTLALHLRDRYGYDVERIGLVFMGMVIPSLFCTPIAGYVYDRLGFRVVSGVGVAVCAVLAPFLALYQGIVSFLIILITFTMSISSIGMTPMMPEISACVPRSAFARTYSLFNVAFSGGLLFGPIVGSLVYHVGGWFWECIVLFILLILCVPMIFFYKRPVYE</sequence>
<evidence type="ECO:0000259" key="8">
    <source>
        <dbReference type="PROSITE" id="PS50850"/>
    </source>
</evidence>
<dbReference type="GeneID" id="18240900"/>
<dbReference type="HOGENOM" id="CLU_001265_51_3_1"/>
<evidence type="ECO:0000256" key="7">
    <source>
        <dbReference type="SAM" id="Phobius"/>
    </source>
</evidence>
<gene>
    <name evidence="9" type="ORF">BATDEDRAFT_35854</name>
</gene>
<keyword evidence="10" id="KW-1185">Reference proteome</keyword>
<keyword evidence="5 7" id="KW-1133">Transmembrane helix</keyword>
<dbReference type="OMA" id="GTEWITL"/>
<evidence type="ECO:0000256" key="2">
    <source>
        <dbReference type="ARBA" id="ARBA00006829"/>
    </source>
</evidence>
<evidence type="ECO:0000256" key="3">
    <source>
        <dbReference type="ARBA" id="ARBA00022448"/>
    </source>
</evidence>
<comment type="subcellular location">
    <subcellularLocation>
        <location evidence="1">Membrane</location>
        <topology evidence="1">Multi-pass membrane protein</topology>
    </subcellularLocation>
</comment>
<feature type="transmembrane region" description="Helical" evidence="7">
    <location>
        <begin position="115"/>
        <end position="138"/>
    </location>
</feature>
<feature type="transmembrane region" description="Helical" evidence="7">
    <location>
        <begin position="25"/>
        <end position="46"/>
    </location>
</feature>
<dbReference type="Pfam" id="PF07690">
    <property type="entry name" value="MFS_1"/>
    <property type="match status" value="1"/>
</dbReference>
<dbReference type="EMBL" id="GL882890">
    <property type="protein sequence ID" value="EGF77995.1"/>
    <property type="molecule type" value="Genomic_DNA"/>
</dbReference>
<dbReference type="PROSITE" id="PS50850">
    <property type="entry name" value="MFS"/>
    <property type="match status" value="1"/>
</dbReference>
<feature type="transmembrane region" description="Helical" evidence="7">
    <location>
        <begin position="265"/>
        <end position="287"/>
    </location>
</feature>
<dbReference type="Proteomes" id="UP000007241">
    <property type="component" value="Unassembled WGS sequence"/>
</dbReference>
<dbReference type="PRINTS" id="PR01035">
    <property type="entry name" value="TCRTETA"/>
</dbReference>
<keyword evidence="6 7" id="KW-0472">Membrane</keyword>
<feature type="transmembrane region" description="Helical" evidence="7">
    <location>
        <begin position="58"/>
        <end position="79"/>
    </location>
</feature>
<keyword evidence="4 7" id="KW-0812">Transmembrane</keyword>
<dbReference type="CDD" id="cd17325">
    <property type="entry name" value="MFS_MdtG_SLC18_like"/>
    <property type="match status" value="1"/>
</dbReference>
<feature type="transmembrane region" description="Helical" evidence="7">
    <location>
        <begin position="319"/>
        <end position="336"/>
    </location>
</feature>
<dbReference type="InterPro" id="IPR020846">
    <property type="entry name" value="MFS_dom"/>
</dbReference>
<proteinExistence type="inferred from homology"/>
<evidence type="ECO:0000256" key="6">
    <source>
        <dbReference type="ARBA" id="ARBA00023136"/>
    </source>
</evidence>
<dbReference type="InterPro" id="IPR050930">
    <property type="entry name" value="MFS_Vesicular_Transporter"/>
</dbReference>
<dbReference type="Gene3D" id="1.20.1250.20">
    <property type="entry name" value="MFS general substrate transporter like domains"/>
    <property type="match status" value="1"/>
</dbReference>
<reference evidence="9 10" key="1">
    <citation type="submission" date="2009-12" db="EMBL/GenBank/DDBJ databases">
        <title>The draft genome of Batrachochytrium dendrobatidis.</title>
        <authorList>
            <consortium name="US DOE Joint Genome Institute (JGI-PGF)"/>
            <person name="Kuo A."/>
            <person name="Salamov A."/>
            <person name="Schmutz J."/>
            <person name="Lucas S."/>
            <person name="Pitluck S."/>
            <person name="Rosenblum E."/>
            <person name="Stajich J."/>
            <person name="Eisen M."/>
            <person name="Grigoriev I.V."/>
        </authorList>
    </citation>
    <scope>NUCLEOTIDE SEQUENCE [LARGE SCALE GENOMIC DNA]</scope>
    <source>
        <strain evidence="10">JAM81 / FGSC 10211</strain>
    </source>
</reference>
<dbReference type="GO" id="GO:0022857">
    <property type="term" value="F:transmembrane transporter activity"/>
    <property type="evidence" value="ECO:0000318"/>
    <property type="project" value="GO_Central"/>
</dbReference>
<dbReference type="InterPro" id="IPR036259">
    <property type="entry name" value="MFS_trans_sf"/>
</dbReference>
<feature type="transmembrane region" description="Helical" evidence="7">
    <location>
        <begin position="357"/>
        <end position="376"/>
    </location>
</feature>
<evidence type="ECO:0000256" key="1">
    <source>
        <dbReference type="ARBA" id="ARBA00004141"/>
    </source>
</evidence>
<dbReference type="GO" id="GO:0016020">
    <property type="term" value="C:membrane"/>
    <property type="evidence" value="ECO:0007669"/>
    <property type="project" value="UniProtKB-SubCell"/>
</dbReference>
<dbReference type="PANTHER" id="PTHR23506">
    <property type="entry name" value="GH10249P"/>
    <property type="match status" value="1"/>
</dbReference>
<dbReference type="STRING" id="684364.F4P9S7"/>
<keyword evidence="3" id="KW-0813">Transport</keyword>
<feature type="transmembrane region" description="Helical" evidence="7">
    <location>
        <begin position="144"/>
        <end position="164"/>
    </location>
</feature>
<feature type="domain" description="Major facilitator superfamily (MFS) profile" evidence="8">
    <location>
        <begin position="1"/>
        <end position="408"/>
    </location>
</feature>
<evidence type="ECO:0000313" key="10">
    <source>
        <dbReference type="Proteomes" id="UP000007241"/>
    </source>
</evidence>
<protein>
    <recommendedName>
        <fullName evidence="8">Major facilitator superfamily (MFS) profile domain-containing protein</fullName>
    </recommendedName>
</protein>
<name>F4P9S7_BATDJ</name>